<evidence type="ECO:0000256" key="6">
    <source>
        <dbReference type="PIRNR" id="PIRNR015840"/>
    </source>
</evidence>
<keyword evidence="5 6" id="KW-0472">Membrane</keyword>
<dbReference type="GO" id="GO:0005794">
    <property type="term" value="C:Golgi apparatus"/>
    <property type="evidence" value="ECO:0007669"/>
    <property type="project" value="TreeGrafter"/>
</dbReference>
<keyword evidence="3 8" id="KW-0812">Transmembrane</keyword>
<dbReference type="Proteomes" id="UP000750334">
    <property type="component" value="Unassembled WGS sequence"/>
</dbReference>
<evidence type="ECO:0000256" key="4">
    <source>
        <dbReference type="ARBA" id="ARBA00022989"/>
    </source>
</evidence>
<dbReference type="EMBL" id="PUHR01000030">
    <property type="protein sequence ID" value="KAG0669959.1"/>
    <property type="molecule type" value="Genomic_DNA"/>
</dbReference>
<dbReference type="Pfam" id="PF03381">
    <property type="entry name" value="CDC50"/>
    <property type="match status" value="1"/>
</dbReference>
<dbReference type="GO" id="GO:0005886">
    <property type="term" value="C:plasma membrane"/>
    <property type="evidence" value="ECO:0007669"/>
    <property type="project" value="TreeGrafter"/>
</dbReference>
<keyword evidence="4 8" id="KW-1133">Transmembrane helix</keyword>
<comment type="caution">
    <text evidence="9">The sequence shown here is derived from an EMBL/GenBank/DDBJ whole genome shotgun (WGS) entry which is preliminary data.</text>
</comment>
<evidence type="ECO:0000313" key="10">
    <source>
        <dbReference type="Proteomes" id="UP000750334"/>
    </source>
</evidence>
<feature type="transmembrane region" description="Helical" evidence="8">
    <location>
        <begin position="49"/>
        <end position="70"/>
    </location>
</feature>
<keyword evidence="10" id="KW-1185">Reference proteome</keyword>
<dbReference type="InterPro" id="IPR005045">
    <property type="entry name" value="CDC50/LEM3_fam"/>
</dbReference>
<feature type="region of interest" description="Disordered" evidence="7">
    <location>
        <begin position="11"/>
        <end position="34"/>
    </location>
</feature>
<evidence type="ECO:0000256" key="7">
    <source>
        <dbReference type="SAM" id="MobiDB-lite"/>
    </source>
</evidence>
<reference evidence="9 10" key="1">
    <citation type="submission" date="2020-11" db="EMBL/GenBank/DDBJ databases">
        <title>Kefir isolates.</title>
        <authorList>
            <person name="Marcisauskas S."/>
            <person name="Kim Y."/>
            <person name="Blasche S."/>
        </authorList>
    </citation>
    <scope>NUCLEOTIDE SEQUENCE [LARGE SCALE GENOMIC DNA]</scope>
    <source>
        <strain evidence="9 10">OG2</strain>
    </source>
</reference>
<dbReference type="GO" id="GO:0005783">
    <property type="term" value="C:endoplasmic reticulum"/>
    <property type="evidence" value="ECO:0007669"/>
    <property type="project" value="TreeGrafter"/>
</dbReference>
<comment type="similarity">
    <text evidence="2 6">Belongs to the CDC50/LEM3 family.</text>
</comment>
<feature type="transmembrane region" description="Helical" evidence="8">
    <location>
        <begin position="338"/>
        <end position="360"/>
    </location>
</feature>
<sequence length="400" mass="45890">MSSFLKKLNIFKRSPPAPPQPNDKPNKPPNTGFRQQRLKSWQPILTPQSVLPILIFFACLFTPIGIGLVASSNGVQDFSIDYSHCDTMASEDFQDIPGKYVRHHFKQKISYQPQWRTVSNDASDNDSLTCQLQFEIPNTIKKHVYVYYKLTNFYQNHRRYVESFDYRQLKGKALKYQDLSIHCKPLRGVGEKAVYPCGLIANSMFNDTFAKLFTGADDDTENFELTNKHISWSIDRHRYKMTKYNASEIVPPPNWSKKYPNGYTDDNIPNIHDWEEFQVWMRTAPFPKFYKLALKNETSHLPSGKYTMNIGLNYPVSIFGGSKSFIITTNGVTGSRNLSLGITYLIVAGLAALFAVIFLVKMVFQPRTLGDHNYLNFGDSEGGEHDEENIHEEIPLRDIL</sequence>
<dbReference type="GO" id="GO:0045332">
    <property type="term" value="P:phospholipid translocation"/>
    <property type="evidence" value="ECO:0007669"/>
    <property type="project" value="UniProtKB-UniRule"/>
</dbReference>
<gene>
    <name evidence="9" type="primary">CDC50</name>
    <name evidence="9" type="ORF">C6P45_003123</name>
</gene>
<dbReference type="PANTHER" id="PTHR10926">
    <property type="entry name" value="CELL CYCLE CONTROL PROTEIN 50"/>
    <property type="match status" value="1"/>
</dbReference>
<comment type="subcellular location">
    <subcellularLocation>
        <location evidence="1">Membrane</location>
        <topology evidence="1">Multi-pass membrane protein</topology>
    </subcellularLocation>
</comment>
<dbReference type="OrthoDB" id="340608at2759"/>
<dbReference type="PIRSF" id="PIRSF015840">
    <property type="entry name" value="DUF284_TM_euk"/>
    <property type="match status" value="1"/>
</dbReference>
<protein>
    <submittedName>
        <fullName evidence="9">Aminophospholipid translocase regulatory protein</fullName>
    </submittedName>
</protein>
<evidence type="ECO:0000313" key="9">
    <source>
        <dbReference type="EMBL" id="KAG0669959.1"/>
    </source>
</evidence>
<dbReference type="PANTHER" id="PTHR10926:SF0">
    <property type="entry name" value="CDC50, ISOFORM A"/>
    <property type="match status" value="1"/>
</dbReference>
<evidence type="ECO:0000256" key="3">
    <source>
        <dbReference type="ARBA" id="ARBA00022692"/>
    </source>
</evidence>
<evidence type="ECO:0000256" key="5">
    <source>
        <dbReference type="ARBA" id="ARBA00023136"/>
    </source>
</evidence>
<name>A0A9P6WEB1_MAUEX</name>
<evidence type="ECO:0000256" key="2">
    <source>
        <dbReference type="ARBA" id="ARBA00009457"/>
    </source>
</evidence>
<accession>A0A9P6WEB1</accession>
<dbReference type="AlphaFoldDB" id="A0A9P6WEB1"/>
<proteinExistence type="inferred from homology"/>
<evidence type="ECO:0000256" key="1">
    <source>
        <dbReference type="ARBA" id="ARBA00004141"/>
    </source>
</evidence>
<evidence type="ECO:0000256" key="8">
    <source>
        <dbReference type="SAM" id="Phobius"/>
    </source>
</evidence>
<organism evidence="9 10">
    <name type="scientific">Maudiozyma exigua</name>
    <name type="common">Yeast</name>
    <name type="synonym">Kazachstania exigua</name>
    <dbReference type="NCBI Taxonomy" id="34358"/>
    <lineage>
        <taxon>Eukaryota</taxon>
        <taxon>Fungi</taxon>
        <taxon>Dikarya</taxon>
        <taxon>Ascomycota</taxon>
        <taxon>Saccharomycotina</taxon>
        <taxon>Saccharomycetes</taxon>
        <taxon>Saccharomycetales</taxon>
        <taxon>Saccharomycetaceae</taxon>
        <taxon>Maudiozyma</taxon>
    </lineage>
</organism>